<feature type="transmembrane region" description="Helical" evidence="1">
    <location>
        <begin position="46"/>
        <end position="64"/>
    </location>
</feature>
<feature type="transmembrane region" description="Helical" evidence="1">
    <location>
        <begin position="115"/>
        <end position="132"/>
    </location>
</feature>
<dbReference type="PANTHER" id="PTHR23028:SF53">
    <property type="entry name" value="ACYL_TRANSF_3 DOMAIN-CONTAINING PROTEIN"/>
    <property type="match status" value="1"/>
</dbReference>
<accession>W0F5F8</accession>
<dbReference type="Pfam" id="PF01757">
    <property type="entry name" value="Acyl_transf_3"/>
    <property type="match status" value="1"/>
</dbReference>
<organism evidence="3 4">
    <name type="scientific">Niabella soli DSM 19437</name>
    <dbReference type="NCBI Taxonomy" id="929713"/>
    <lineage>
        <taxon>Bacteria</taxon>
        <taxon>Pseudomonadati</taxon>
        <taxon>Bacteroidota</taxon>
        <taxon>Chitinophagia</taxon>
        <taxon>Chitinophagales</taxon>
        <taxon>Chitinophagaceae</taxon>
        <taxon>Niabella</taxon>
    </lineage>
</organism>
<keyword evidence="1" id="KW-0812">Transmembrane</keyword>
<dbReference type="EMBL" id="CP007035">
    <property type="protein sequence ID" value="AHF17058.1"/>
    <property type="molecule type" value="Genomic_DNA"/>
</dbReference>
<gene>
    <name evidence="3" type="ORF">NIASO_01035</name>
</gene>
<dbReference type="InterPro" id="IPR002656">
    <property type="entry name" value="Acyl_transf_3_dom"/>
</dbReference>
<dbReference type="Proteomes" id="UP000003586">
    <property type="component" value="Chromosome"/>
</dbReference>
<dbReference type="STRING" id="929713.NIASO_01035"/>
<dbReference type="eggNOG" id="COG1835">
    <property type="taxonomic scope" value="Bacteria"/>
</dbReference>
<feature type="transmembrane region" description="Helical" evidence="1">
    <location>
        <begin position="84"/>
        <end position="103"/>
    </location>
</feature>
<feature type="transmembrane region" description="Helical" evidence="1">
    <location>
        <begin position="276"/>
        <end position="296"/>
    </location>
</feature>
<keyword evidence="1" id="KW-1133">Transmembrane helix</keyword>
<dbReference type="InterPro" id="IPR050879">
    <property type="entry name" value="Acyltransferase_3"/>
</dbReference>
<evidence type="ECO:0000313" key="3">
    <source>
        <dbReference type="EMBL" id="AHF17058.1"/>
    </source>
</evidence>
<evidence type="ECO:0000313" key="4">
    <source>
        <dbReference type="Proteomes" id="UP000003586"/>
    </source>
</evidence>
<name>W0F5F8_9BACT</name>
<feature type="transmembrane region" description="Helical" evidence="1">
    <location>
        <begin position="181"/>
        <end position="199"/>
    </location>
</feature>
<keyword evidence="4" id="KW-1185">Reference proteome</keyword>
<feature type="transmembrane region" description="Helical" evidence="1">
    <location>
        <begin position="211"/>
        <end position="232"/>
    </location>
</feature>
<proteinExistence type="predicted"/>
<dbReference type="GO" id="GO:0016020">
    <property type="term" value="C:membrane"/>
    <property type="evidence" value="ECO:0007669"/>
    <property type="project" value="TreeGrafter"/>
</dbReference>
<reference evidence="3 4" key="1">
    <citation type="submission" date="2013-12" db="EMBL/GenBank/DDBJ databases">
        <authorList>
            <consortium name="DOE Joint Genome Institute"/>
            <person name="Eisen J."/>
            <person name="Huntemann M."/>
            <person name="Han J."/>
            <person name="Chen A."/>
            <person name="Kyrpides N."/>
            <person name="Mavromatis K."/>
            <person name="Markowitz V."/>
            <person name="Palaniappan K."/>
            <person name="Ivanova N."/>
            <person name="Schaumberg A."/>
            <person name="Pati A."/>
            <person name="Liolios K."/>
            <person name="Nordberg H.P."/>
            <person name="Cantor M.N."/>
            <person name="Hua S.X."/>
            <person name="Woyke T."/>
        </authorList>
    </citation>
    <scope>NUCLEOTIDE SEQUENCE [LARGE SCALE GENOMIC DNA]</scope>
    <source>
        <strain evidence="4">DSM 19437</strain>
    </source>
</reference>
<keyword evidence="1" id="KW-0472">Membrane</keyword>
<dbReference type="KEGG" id="nso:NIASO_01035"/>
<feature type="domain" description="Acyltransferase 3" evidence="2">
    <location>
        <begin position="9"/>
        <end position="366"/>
    </location>
</feature>
<dbReference type="RefSeq" id="WP_025298589.1">
    <property type="nucleotide sequence ID" value="NZ_CP007035.1"/>
</dbReference>
<evidence type="ECO:0000259" key="2">
    <source>
        <dbReference type="Pfam" id="PF01757"/>
    </source>
</evidence>
<dbReference type="GO" id="GO:0016747">
    <property type="term" value="F:acyltransferase activity, transferring groups other than amino-acyl groups"/>
    <property type="evidence" value="ECO:0007669"/>
    <property type="project" value="InterPro"/>
</dbReference>
<evidence type="ECO:0000256" key="1">
    <source>
        <dbReference type="SAM" id="Phobius"/>
    </source>
</evidence>
<dbReference type="GO" id="GO:0000271">
    <property type="term" value="P:polysaccharide biosynthetic process"/>
    <property type="evidence" value="ECO:0007669"/>
    <property type="project" value="TreeGrafter"/>
</dbReference>
<feature type="transmembrane region" description="Helical" evidence="1">
    <location>
        <begin position="349"/>
        <end position="370"/>
    </location>
</feature>
<feature type="transmembrane region" description="Helical" evidence="1">
    <location>
        <begin position="253"/>
        <end position="270"/>
    </location>
</feature>
<dbReference type="PANTHER" id="PTHR23028">
    <property type="entry name" value="ACETYLTRANSFERASE"/>
    <property type="match status" value="1"/>
</dbReference>
<feature type="transmembrane region" description="Helical" evidence="1">
    <location>
        <begin position="152"/>
        <end position="169"/>
    </location>
</feature>
<dbReference type="HOGENOM" id="CLU_005679_1_2_10"/>
<dbReference type="AlphaFoldDB" id="W0F5F8"/>
<protein>
    <recommendedName>
        <fullName evidence="2">Acyltransferase 3 domain-containing protein</fullName>
    </recommendedName>
</protein>
<feature type="transmembrane region" description="Helical" evidence="1">
    <location>
        <begin position="317"/>
        <end position="337"/>
    </location>
</feature>
<sequence>MSHNTYYPRLDSIRAIAVLAVFLCHSEISRQLSVDKSPFQFSGGTYGVDVFFVLSGYLITTILLKEILQTGTINKSRFYLNRALRLFPAIGVALILMVIPIYFIADKTQALSNSFFLVTYTGDIVPLFLHFFKNLQFPVFFGHSWSLAVEEQFYLLYTFVLLFAFHYYTKFSSKKNLLDTFPTFNILFLVLLIASSIILKDRYYKFFGWRFFEIFFGCYTALFFNMAYNRIYTGSPKTQKITRFINKIYTNRYSLVITLILFGYFLFFNTKYFLNLNFYLITIMASILIVNAVNVENRGLNKILNNKTLVYLGKRSYGIYLYHYPLLASIEYGYVKFPFTIKNVYEKAFIDDSICFLLTLLIAILSYQYIEKYFLKLKRSFA</sequence>